<dbReference type="EMBL" id="DQVM01000135">
    <property type="protein sequence ID" value="HIQ30298.1"/>
    <property type="molecule type" value="Genomic_DNA"/>
</dbReference>
<evidence type="ECO:0000313" key="3">
    <source>
        <dbReference type="Proteomes" id="UP000608579"/>
    </source>
</evidence>
<protein>
    <recommendedName>
        <fullName evidence="4">DUF4064 domain-containing protein</fullName>
    </recommendedName>
</protein>
<reference evidence="2" key="1">
    <citation type="journal article" date="2020" name="ISME J.">
        <title>Gammaproteobacteria mediating utilization of methyl-, sulfur- and petroleum organic compounds in deep ocean hydrothermal plumes.</title>
        <authorList>
            <person name="Zhou Z."/>
            <person name="Liu Y."/>
            <person name="Pan J."/>
            <person name="Cron B.R."/>
            <person name="Toner B.M."/>
            <person name="Anantharaman K."/>
            <person name="Breier J.A."/>
            <person name="Dick G.J."/>
            <person name="Li M."/>
        </authorList>
    </citation>
    <scope>NUCLEOTIDE SEQUENCE</scope>
    <source>
        <strain evidence="2">SZUA-1515</strain>
    </source>
</reference>
<proteinExistence type="predicted"/>
<evidence type="ECO:0008006" key="4">
    <source>
        <dbReference type="Google" id="ProtNLM"/>
    </source>
</evidence>
<keyword evidence="1" id="KW-0472">Membrane</keyword>
<organism evidence="2 3">
    <name type="scientific">Caldiarchaeum subterraneum</name>
    <dbReference type="NCBI Taxonomy" id="311458"/>
    <lineage>
        <taxon>Archaea</taxon>
        <taxon>Nitrososphaerota</taxon>
        <taxon>Candidatus Caldarchaeales</taxon>
        <taxon>Candidatus Caldarchaeaceae</taxon>
        <taxon>Candidatus Caldarchaeum</taxon>
    </lineage>
</organism>
<dbReference type="Proteomes" id="UP000608579">
    <property type="component" value="Unassembled WGS sequence"/>
</dbReference>
<feature type="transmembrane region" description="Helical" evidence="1">
    <location>
        <begin position="51"/>
        <end position="74"/>
    </location>
</feature>
<gene>
    <name evidence="2" type="ORF">EYH45_07015</name>
</gene>
<evidence type="ECO:0000313" key="2">
    <source>
        <dbReference type="EMBL" id="HIQ30298.1"/>
    </source>
</evidence>
<keyword evidence="1" id="KW-1133">Transmembrane helix</keyword>
<comment type="caution">
    <text evidence="2">The sequence shown here is derived from an EMBL/GenBank/DDBJ whole genome shotgun (WGS) entry which is preliminary data.</text>
</comment>
<feature type="transmembrane region" description="Helical" evidence="1">
    <location>
        <begin position="7"/>
        <end position="31"/>
    </location>
</feature>
<dbReference type="AlphaFoldDB" id="A0A832ZX02"/>
<accession>A0A832ZX02</accession>
<evidence type="ECO:0000256" key="1">
    <source>
        <dbReference type="SAM" id="Phobius"/>
    </source>
</evidence>
<keyword evidence="1" id="KW-0812">Transmembrane</keyword>
<sequence length="118" mass="12416">MSGENKPYAAFILSLLSGLLILASSSFMLTMFPLNFGGMMGGGMMPWMGGFFWTFAIISIILGILILVGAVMLYTKPEQTKTWGTVILVLAVVSLFFGGGFLIGAILGIIGGILALTS</sequence>
<feature type="transmembrane region" description="Helical" evidence="1">
    <location>
        <begin position="86"/>
        <end position="116"/>
    </location>
</feature>
<name>A0A832ZX02_CALS0</name>